<comment type="caution">
    <text evidence="3">The sequence shown here is derived from an EMBL/GenBank/DDBJ whole genome shotgun (WGS) entry which is preliminary data.</text>
</comment>
<feature type="domain" description="NADP-dependent oxidoreductase" evidence="2">
    <location>
        <begin position="18"/>
        <end position="232"/>
    </location>
</feature>
<dbReference type="InterPro" id="IPR023210">
    <property type="entry name" value="NADP_OxRdtase_dom"/>
</dbReference>
<evidence type="ECO:0000259" key="2">
    <source>
        <dbReference type="Pfam" id="PF00248"/>
    </source>
</evidence>
<dbReference type="EMBL" id="WWBZ02000073">
    <property type="protein sequence ID" value="KAF4302565.1"/>
    <property type="molecule type" value="Genomic_DNA"/>
</dbReference>
<evidence type="ECO:0000313" key="3">
    <source>
        <dbReference type="EMBL" id="KAF4302565.1"/>
    </source>
</evidence>
<sequence length="309" mass="34238">MSAIPQKQLGRNGTSVPRLGFGLMGLSAWTGEKLPDEERFKLLDHAVELGETFWDTSDVYGDSEDLLGEWFKRTGKRDQIFLASKFGGPVGAASKPDSKDHKIRTDPAYVKQACQRSLDRLGVDTIDLYYVHRVDFQTPIEHTVQAMVELKAEGKIKYLGLSEVSAKTLRRAHAVHPITAVQMEYSPYSIEIEDPTLGLLNACRELGVAVVAYSPLSKGLVTGQLRGGADFEAKVDLRRVMPRFAAENLPTNLVTRKIKYLEENLDSANMKLTPAELAEIRKAVESADVAGNRYPKGMDVQLFADTPEL</sequence>
<dbReference type="InterPro" id="IPR036812">
    <property type="entry name" value="NAD(P)_OxRdtase_dom_sf"/>
</dbReference>
<dbReference type="GO" id="GO:0005737">
    <property type="term" value="C:cytoplasm"/>
    <property type="evidence" value="ECO:0007669"/>
    <property type="project" value="TreeGrafter"/>
</dbReference>
<dbReference type="AlphaFoldDB" id="A0A8H4IK50"/>
<protein>
    <submittedName>
        <fullName evidence="3">Pyridoxine 4-dehydrogenase</fullName>
    </submittedName>
</protein>
<accession>A0A8H4IK50</accession>
<reference evidence="3" key="1">
    <citation type="submission" date="2020-04" db="EMBL/GenBank/DDBJ databases">
        <title>Genome Assembly and Annotation of Botryosphaeria dothidea sdau 11-99, a Latent Pathogen of Apple Fruit Ring Rot in China.</title>
        <authorList>
            <person name="Yu C."/>
            <person name="Diao Y."/>
            <person name="Lu Q."/>
            <person name="Zhao J."/>
            <person name="Cui S."/>
            <person name="Peng C."/>
            <person name="He B."/>
            <person name="Liu H."/>
        </authorList>
    </citation>
    <scope>NUCLEOTIDE SEQUENCE [LARGE SCALE GENOMIC DNA]</scope>
    <source>
        <strain evidence="3">Sdau11-99</strain>
    </source>
</reference>
<evidence type="ECO:0000256" key="1">
    <source>
        <dbReference type="ARBA" id="ARBA00023002"/>
    </source>
</evidence>
<name>A0A8H4IK50_9PEZI</name>
<dbReference type="PANTHER" id="PTHR43625:SF40">
    <property type="entry name" value="ALDO-KETO REDUCTASE YAKC [NADP(+)]"/>
    <property type="match status" value="1"/>
</dbReference>
<evidence type="ECO:0000313" key="4">
    <source>
        <dbReference type="Proteomes" id="UP000572817"/>
    </source>
</evidence>
<dbReference type="SUPFAM" id="SSF51430">
    <property type="entry name" value="NAD(P)-linked oxidoreductase"/>
    <property type="match status" value="1"/>
</dbReference>
<keyword evidence="1" id="KW-0560">Oxidoreductase</keyword>
<dbReference type="Proteomes" id="UP000572817">
    <property type="component" value="Unassembled WGS sequence"/>
</dbReference>
<proteinExistence type="predicted"/>
<dbReference type="InterPro" id="IPR050791">
    <property type="entry name" value="Aldo-Keto_reductase"/>
</dbReference>
<keyword evidence="4" id="KW-1185">Reference proteome</keyword>
<gene>
    <name evidence="3" type="ORF">GTA08_BOTSDO10520</name>
</gene>
<organism evidence="3 4">
    <name type="scientific">Botryosphaeria dothidea</name>
    <dbReference type="NCBI Taxonomy" id="55169"/>
    <lineage>
        <taxon>Eukaryota</taxon>
        <taxon>Fungi</taxon>
        <taxon>Dikarya</taxon>
        <taxon>Ascomycota</taxon>
        <taxon>Pezizomycotina</taxon>
        <taxon>Dothideomycetes</taxon>
        <taxon>Dothideomycetes incertae sedis</taxon>
        <taxon>Botryosphaeriales</taxon>
        <taxon>Botryosphaeriaceae</taxon>
        <taxon>Botryosphaeria</taxon>
    </lineage>
</organism>
<dbReference type="GO" id="GO:0016491">
    <property type="term" value="F:oxidoreductase activity"/>
    <property type="evidence" value="ECO:0007669"/>
    <property type="project" value="UniProtKB-KW"/>
</dbReference>
<dbReference type="OrthoDB" id="37537at2759"/>
<dbReference type="Gene3D" id="3.20.20.100">
    <property type="entry name" value="NADP-dependent oxidoreductase domain"/>
    <property type="match status" value="1"/>
</dbReference>
<dbReference type="PANTHER" id="PTHR43625">
    <property type="entry name" value="AFLATOXIN B1 ALDEHYDE REDUCTASE"/>
    <property type="match status" value="1"/>
</dbReference>
<dbReference type="Pfam" id="PF00248">
    <property type="entry name" value="Aldo_ket_red"/>
    <property type="match status" value="1"/>
</dbReference>